<dbReference type="EMBL" id="LT670847">
    <property type="protein sequence ID" value="SHM00142.1"/>
    <property type="molecule type" value="Genomic_DNA"/>
</dbReference>
<protein>
    <submittedName>
        <fullName evidence="1">Uncharacterized protein</fullName>
    </submittedName>
</protein>
<accession>A0A1M7F7T3</accession>
<evidence type="ECO:0000313" key="2">
    <source>
        <dbReference type="Proteomes" id="UP000190911"/>
    </source>
</evidence>
<dbReference type="AlphaFoldDB" id="A0A1M7F7T3"/>
<dbReference type="InParanoid" id="A0A1M7F7T3"/>
<dbReference type="Proteomes" id="UP000190911">
    <property type="component" value="Chromosome I"/>
</dbReference>
<reference evidence="1 2" key="1">
    <citation type="submission" date="2016-11" db="EMBL/GenBank/DDBJ databases">
        <authorList>
            <person name="Jaros S."/>
            <person name="Januszkiewicz K."/>
            <person name="Wedrychowicz H."/>
        </authorList>
    </citation>
    <scope>NUCLEOTIDE SEQUENCE [LARGE SCALE GENOMIC DNA]</scope>
    <source>
        <strain evidence="1 2">ACAM 12</strain>
    </source>
</reference>
<keyword evidence="2" id="KW-1185">Reference proteome</keyword>
<proteinExistence type="predicted"/>
<evidence type="ECO:0000313" key="1">
    <source>
        <dbReference type="EMBL" id="SHM00142.1"/>
    </source>
</evidence>
<organism evidence="1 2">
    <name type="scientific">Vreelandella subglaciescola</name>
    <dbReference type="NCBI Taxonomy" id="29571"/>
    <lineage>
        <taxon>Bacteria</taxon>
        <taxon>Pseudomonadati</taxon>
        <taxon>Pseudomonadota</taxon>
        <taxon>Gammaproteobacteria</taxon>
        <taxon>Oceanospirillales</taxon>
        <taxon>Halomonadaceae</taxon>
        <taxon>Vreelandella</taxon>
    </lineage>
</organism>
<name>A0A1M7F7T3_9GAMM</name>
<sequence length="59" mass="6667">MKRADINALEKTLAHLPVDLKQHLANQLLGQINAQSHTLLETASQRHLVDTIYQFIFTG</sequence>
<gene>
    <name evidence="1" type="ORF">SAMN05878437_0717</name>
</gene>